<dbReference type="InterPro" id="IPR012674">
    <property type="entry name" value="Calycin"/>
</dbReference>
<accession>A0A2S8HU38</accession>
<evidence type="ECO:0000313" key="3">
    <source>
        <dbReference type="Proteomes" id="UP000238206"/>
    </source>
</evidence>
<proteinExistence type="predicted"/>
<dbReference type="AlphaFoldDB" id="A0A2S8HU38"/>
<sequence length="281" mass="30178">MDERGSDIMVMLRVSLLKYIVWPALAAMLVGCGGADTDLRSDTLVSDAHASDVFPAVGQVWRADFGDFVFDVNFETQSTVTLGAVKGPNIGQTETVSYTATPLREGLFAVSWTDSGGSVVHVEDFQQQLVYAFITPKNGQPLSLQGPFTLCSVGGVSVDSCGATIVNDGNVTLDSQGPSRTAFPPVGQVWRADFGEFAFDLRFETAETLSFTEVKGPEVGRAQTVSYTSTLLRMGLYAVRWTDSGGSVVQVEDFQRGTIKSFITQSDGQTALLQGSLTRVQ</sequence>
<reference evidence="2 3" key="1">
    <citation type="submission" date="2018-02" db="EMBL/GenBank/DDBJ databases">
        <title>Draft genome sequencing of Burkholderia cepacia Y14-15.</title>
        <authorList>
            <person name="Zheng B.-X."/>
        </authorList>
    </citation>
    <scope>NUCLEOTIDE SEQUENCE [LARGE SCALE GENOMIC DNA]</scope>
    <source>
        <strain evidence="2 3">Y14-15</strain>
    </source>
</reference>
<comment type="caution">
    <text evidence="2">The sequence shown here is derived from an EMBL/GenBank/DDBJ whole genome shotgun (WGS) entry which is preliminary data.</text>
</comment>
<dbReference type="Gene3D" id="2.40.128.20">
    <property type="match status" value="1"/>
</dbReference>
<dbReference type="Proteomes" id="UP000238206">
    <property type="component" value="Unassembled WGS sequence"/>
</dbReference>
<name>A0A2S8HU38_BURCE</name>
<feature type="domain" description="MoaF-like" evidence="1">
    <location>
        <begin position="57"/>
        <end position="149"/>
    </location>
</feature>
<dbReference type="PROSITE" id="PS51257">
    <property type="entry name" value="PROKAR_LIPOPROTEIN"/>
    <property type="match status" value="1"/>
</dbReference>
<gene>
    <name evidence="2" type="ORF">C5615_38640</name>
</gene>
<organism evidence="2 3">
    <name type="scientific">Burkholderia cepacia</name>
    <name type="common">Pseudomonas cepacia</name>
    <dbReference type="NCBI Taxonomy" id="292"/>
    <lineage>
        <taxon>Bacteria</taxon>
        <taxon>Pseudomonadati</taxon>
        <taxon>Pseudomonadota</taxon>
        <taxon>Betaproteobacteria</taxon>
        <taxon>Burkholderiales</taxon>
        <taxon>Burkholderiaceae</taxon>
        <taxon>Burkholderia</taxon>
        <taxon>Burkholderia cepacia complex</taxon>
    </lineage>
</organism>
<dbReference type="EMBL" id="PUIQ01000156">
    <property type="protein sequence ID" value="PQP06074.1"/>
    <property type="molecule type" value="Genomic_DNA"/>
</dbReference>
<evidence type="ECO:0000313" key="2">
    <source>
        <dbReference type="EMBL" id="PQP06074.1"/>
    </source>
</evidence>
<feature type="domain" description="MoaF-like" evidence="1">
    <location>
        <begin position="186"/>
        <end position="278"/>
    </location>
</feature>
<protein>
    <recommendedName>
        <fullName evidence="1">MoaF-like domain-containing protein</fullName>
    </recommendedName>
</protein>
<evidence type="ECO:0000259" key="1">
    <source>
        <dbReference type="Pfam" id="PF22036"/>
    </source>
</evidence>
<dbReference type="InterPro" id="IPR053892">
    <property type="entry name" value="MoaF-like"/>
</dbReference>
<dbReference type="Pfam" id="PF22036">
    <property type="entry name" value="MoaF_like"/>
    <property type="match status" value="2"/>
</dbReference>